<evidence type="ECO:0000313" key="3">
    <source>
        <dbReference type="Proteomes" id="UP000313359"/>
    </source>
</evidence>
<dbReference type="EMBL" id="ML122274">
    <property type="protein sequence ID" value="RPD58683.1"/>
    <property type="molecule type" value="Genomic_DNA"/>
</dbReference>
<dbReference type="PANTHER" id="PTHR48079:SF6">
    <property type="entry name" value="NAD(P)-BINDING DOMAIN-CONTAINING PROTEIN-RELATED"/>
    <property type="match status" value="1"/>
</dbReference>
<dbReference type="PANTHER" id="PTHR48079">
    <property type="entry name" value="PROTEIN YEEZ"/>
    <property type="match status" value="1"/>
</dbReference>
<dbReference type="InterPro" id="IPR036291">
    <property type="entry name" value="NAD(P)-bd_dom_sf"/>
</dbReference>
<evidence type="ECO:0000313" key="2">
    <source>
        <dbReference type="EMBL" id="RPD58683.1"/>
    </source>
</evidence>
<name>A0A5C2S4S7_9APHY</name>
<protein>
    <submittedName>
        <fullName evidence="2">NAD-P-binding protein</fullName>
    </submittedName>
</protein>
<dbReference type="OrthoDB" id="10262413at2759"/>
<reference evidence="2" key="1">
    <citation type="journal article" date="2018" name="Genome Biol. Evol.">
        <title>Genomics and development of Lentinus tigrinus, a white-rot wood-decaying mushroom with dimorphic fruiting bodies.</title>
        <authorList>
            <person name="Wu B."/>
            <person name="Xu Z."/>
            <person name="Knudson A."/>
            <person name="Carlson A."/>
            <person name="Chen N."/>
            <person name="Kovaka S."/>
            <person name="LaButti K."/>
            <person name="Lipzen A."/>
            <person name="Pennachio C."/>
            <person name="Riley R."/>
            <person name="Schakwitz W."/>
            <person name="Umezawa K."/>
            <person name="Ohm R.A."/>
            <person name="Grigoriev I.V."/>
            <person name="Nagy L.G."/>
            <person name="Gibbons J."/>
            <person name="Hibbett D."/>
        </authorList>
    </citation>
    <scope>NUCLEOTIDE SEQUENCE [LARGE SCALE GENOMIC DNA]</scope>
    <source>
        <strain evidence="2">ALCF2SS1-6</strain>
    </source>
</reference>
<dbReference type="GO" id="GO:0004029">
    <property type="term" value="F:aldehyde dehydrogenase (NAD+) activity"/>
    <property type="evidence" value="ECO:0007669"/>
    <property type="project" value="TreeGrafter"/>
</dbReference>
<feature type="domain" description="NAD(P)-binding" evidence="1">
    <location>
        <begin position="15"/>
        <end position="121"/>
    </location>
</feature>
<organism evidence="2 3">
    <name type="scientific">Lentinus tigrinus ALCF2SS1-6</name>
    <dbReference type="NCBI Taxonomy" id="1328759"/>
    <lineage>
        <taxon>Eukaryota</taxon>
        <taxon>Fungi</taxon>
        <taxon>Dikarya</taxon>
        <taxon>Basidiomycota</taxon>
        <taxon>Agaricomycotina</taxon>
        <taxon>Agaricomycetes</taxon>
        <taxon>Polyporales</taxon>
        <taxon>Polyporaceae</taxon>
        <taxon>Lentinus</taxon>
    </lineage>
</organism>
<proteinExistence type="predicted"/>
<keyword evidence="3" id="KW-1185">Reference proteome</keyword>
<accession>A0A5C2S4S7</accession>
<dbReference type="SUPFAM" id="SSF51735">
    <property type="entry name" value="NAD(P)-binding Rossmann-fold domains"/>
    <property type="match status" value="1"/>
</dbReference>
<dbReference type="Pfam" id="PF13460">
    <property type="entry name" value="NAD_binding_10"/>
    <property type="match status" value="1"/>
</dbReference>
<evidence type="ECO:0000259" key="1">
    <source>
        <dbReference type="Pfam" id="PF13460"/>
    </source>
</evidence>
<dbReference type="AlphaFoldDB" id="A0A5C2S4S7"/>
<dbReference type="Proteomes" id="UP000313359">
    <property type="component" value="Unassembled WGS sequence"/>
</dbReference>
<dbReference type="STRING" id="1328759.A0A5C2S4S7"/>
<dbReference type="GO" id="GO:0005737">
    <property type="term" value="C:cytoplasm"/>
    <property type="evidence" value="ECO:0007669"/>
    <property type="project" value="TreeGrafter"/>
</dbReference>
<sequence>MPVQNDAETNLLLIGATGYIGGGVLSRLLGDGRSATFHVTTLLRNQQKARDLEPFGVHAVVGSLDNTDLLTHLAKESDIVIECADADHLQSTKAILAGLKERHKATGKVPSLIHTSGTGVLVDNAAGMFSTDTVYYDDNLEQLDKISPDQPHREVDLIVIDADKEGYVNAYLILPSTIYGLANGPLVDAGIMNPQSQQIPALILASLSRKRAGMIGEGKNIWNNVQIDDIVHLYEVIWDAILTGKKIGHGKEGYYFGENGEHRLHDVGKAIGKALKELRIAETDEPSTFTKEELDLFFSGSESLGTNSRCRGRRARAIGWNPKKTTEDMLASIKPEVQYMLTRD</sequence>
<dbReference type="InterPro" id="IPR016040">
    <property type="entry name" value="NAD(P)-bd_dom"/>
</dbReference>
<gene>
    <name evidence="2" type="ORF">L227DRAFT_587076</name>
</gene>
<dbReference type="Gene3D" id="3.40.50.720">
    <property type="entry name" value="NAD(P)-binding Rossmann-like Domain"/>
    <property type="match status" value="1"/>
</dbReference>
<dbReference type="InterPro" id="IPR051783">
    <property type="entry name" value="NAD(P)-dependent_oxidoreduct"/>
</dbReference>